<name>A0A3M5WZM7_PSEAP</name>
<reference evidence="1 2" key="1">
    <citation type="submission" date="2018-08" db="EMBL/GenBank/DDBJ databases">
        <title>Recombination of ecologically and evolutionarily significant loci maintains genetic cohesion in the Pseudomonas syringae species complex.</title>
        <authorList>
            <person name="Dillon M."/>
            <person name="Thakur S."/>
            <person name="Almeida R.N.D."/>
            <person name="Weir B.S."/>
            <person name="Guttman D.S."/>
        </authorList>
    </citation>
    <scope>NUCLEOTIDE SEQUENCE [LARGE SCALE GENOMIC DNA]</scope>
    <source>
        <strain evidence="1 2">ICMP 11935</strain>
    </source>
</reference>
<accession>A0A3M5WZM7</accession>
<evidence type="ECO:0000313" key="1">
    <source>
        <dbReference type="EMBL" id="RMU76009.1"/>
    </source>
</evidence>
<protein>
    <submittedName>
        <fullName evidence="1">Uncharacterized protein</fullName>
    </submittedName>
</protein>
<dbReference type="AlphaFoldDB" id="A0A3M5WZM7"/>
<comment type="caution">
    <text evidence="1">The sequence shown here is derived from an EMBL/GenBank/DDBJ whole genome shotgun (WGS) entry which is preliminary data.</text>
</comment>
<dbReference type="EMBL" id="RBUF01000185">
    <property type="protein sequence ID" value="RMU76009.1"/>
    <property type="molecule type" value="Genomic_DNA"/>
</dbReference>
<gene>
    <name evidence="1" type="ORF">ALP24_102162</name>
</gene>
<evidence type="ECO:0000313" key="2">
    <source>
        <dbReference type="Proteomes" id="UP000274315"/>
    </source>
</evidence>
<proteinExistence type="predicted"/>
<sequence length="454" mass="50960">MQHFTEQARTAPAIHEDVVAGVNQMPRVVGDTQHGQAQQWPLRQIEALLTVGLRPVVEPVFWLTTRIKLDKGHLDLTRHHLQRLLALTDKKAAQHVVMAHRSLPGVAETRHIQPANVHPQLVDVIARAFIEQRMKQHALLHRRQRVDIVDLACSNRQTVKLRLGEARQREVRRRNALMPRRAMFDQGGQRLFVATRQGVDGRGVIHLAAEAPVQLQLAVEHLTVEAKPIAQRPVLAQRSACTVGTRYEQRALVFVEAAVELAQIIERDPRLRQGGQLLRERRLAHIAQHTVTNALVGHRTQLLLDAAQACTRRGLRRETHRKQAAEPADGAAQIGLVEQVFAAMPFQLDQHRGLLAPFAKDLSQRRQQQVVDLRAVRGGRDFQQLVGQVPAQPGRCMGRIAIAHRAFGFIARQRLVGALQGLQPVIALGRQRLAGRILLQLLGPALKRRGFCRE</sequence>
<organism evidence="1 2">
    <name type="scientific">Pseudomonas syringae pv. aptata</name>
    <dbReference type="NCBI Taxonomy" id="83167"/>
    <lineage>
        <taxon>Bacteria</taxon>
        <taxon>Pseudomonadati</taxon>
        <taxon>Pseudomonadota</taxon>
        <taxon>Gammaproteobacteria</taxon>
        <taxon>Pseudomonadales</taxon>
        <taxon>Pseudomonadaceae</taxon>
        <taxon>Pseudomonas</taxon>
        <taxon>Pseudomonas syringae</taxon>
    </lineage>
</organism>
<dbReference type="Proteomes" id="UP000274315">
    <property type="component" value="Unassembled WGS sequence"/>
</dbReference>